<feature type="compositionally biased region" description="Low complexity" evidence="1">
    <location>
        <begin position="55"/>
        <end position="64"/>
    </location>
</feature>
<proteinExistence type="predicted"/>
<organism evidence="2 3">
    <name type="scientific">Pleurodeles waltl</name>
    <name type="common">Iberian ribbed newt</name>
    <dbReference type="NCBI Taxonomy" id="8319"/>
    <lineage>
        <taxon>Eukaryota</taxon>
        <taxon>Metazoa</taxon>
        <taxon>Chordata</taxon>
        <taxon>Craniata</taxon>
        <taxon>Vertebrata</taxon>
        <taxon>Euteleostomi</taxon>
        <taxon>Amphibia</taxon>
        <taxon>Batrachia</taxon>
        <taxon>Caudata</taxon>
        <taxon>Salamandroidea</taxon>
        <taxon>Salamandridae</taxon>
        <taxon>Pleurodelinae</taxon>
        <taxon>Pleurodeles</taxon>
    </lineage>
</organism>
<dbReference type="AlphaFoldDB" id="A0AAV7SEV9"/>
<reference evidence="2" key="1">
    <citation type="journal article" date="2022" name="bioRxiv">
        <title>Sequencing and chromosome-scale assembly of the giantPleurodeles waltlgenome.</title>
        <authorList>
            <person name="Brown T."/>
            <person name="Elewa A."/>
            <person name="Iarovenko S."/>
            <person name="Subramanian E."/>
            <person name="Araus A.J."/>
            <person name="Petzold A."/>
            <person name="Susuki M."/>
            <person name="Suzuki K.-i.T."/>
            <person name="Hayashi T."/>
            <person name="Toyoda A."/>
            <person name="Oliveira C."/>
            <person name="Osipova E."/>
            <person name="Leigh N.D."/>
            <person name="Simon A."/>
            <person name="Yun M.H."/>
        </authorList>
    </citation>
    <scope>NUCLEOTIDE SEQUENCE</scope>
    <source>
        <strain evidence="2">20211129_DDA</strain>
        <tissue evidence="2">Liver</tissue>
    </source>
</reference>
<gene>
    <name evidence="2" type="ORF">NDU88_003149</name>
</gene>
<sequence length="113" mass="11355">MPAGVRRGGPVHADSRGGPGSGRRARRRYGGWHGGDVASRAPPGQDRREEARPLAASGPVPGAAVQVPAPVCAARRASCGPVGSALGALEEVPPLNHGTIETGKPTCPTPPTT</sequence>
<evidence type="ECO:0000313" key="2">
    <source>
        <dbReference type="EMBL" id="KAJ1162682.1"/>
    </source>
</evidence>
<dbReference type="Proteomes" id="UP001066276">
    <property type="component" value="Chromosome 4_2"/>
</dbReference>
<dbReference type="EMBL" id="JANPWB010000008">
    <property type="protein sequence ID" value="KAJ1162682.1"/>
    <property type="molecule type" value="Genomic_DNA"/>
</dbReference>
<name>A0AAV7SEV9_PLEWA</name>
<comment type="caution">
    <text evidence="2">The sequence shown here is derived from an EMBL/GenBank/DDBJ whole genome shotgun (WGS) entry which is preliminary data.</text>
</comment>
<evidence type="ECO:0000313" key="3">
    <source>
        <dbReference type="Proteomes" id="UP001066276"/>
    </source>
</evidence>
<feature type="region of interest" description="Disordered" evidence="1">
    <location>
        <begin position="1"/>
        <end position="64"/>
    </location>
</feature>
<evidence type="ECO:0000256" key="1">
    <source>
        <dbReference type="SAM" id="MobiDB-lite"/>
    </source>
</evidence>
<protein>
    <submittedName>
        <fullName evidence="2">Uncharacterized protein</fullName>
    </submittedName>
</protein>
<keyword evidence="3" id="KW-1185">Reference proteome</keyword>
<accession>A0AAV7SEV9</accession>
<feature type="region of interest" description="Disordered" evidence="1">
    <location>
        <begin position="93"/>
        <end position="113"/>
    </location>
</feature>